<proteinExistence type="predicted"/>
<dbReference type="Proteomes" id="UP001234989">
    <property type="component" value="Chromosome 9"/>
</dbReference>
<dbReference type="SUPFAM" id="SSF56672">
    <property type="entry name" value="DNA/RNA polymerases"/>
    <property type="match status" value="1"/>
</dbReference>
<protein>
    <recommendedName>
        <fullName evidence="3">Retrovirus-related Pol polyprotein from transposon RE1</fullName>
    </recommendedName>
</protein>
<dbReference type="InterPro" id="IPR043502">
    <property type="entry name" value="DNA/RNA_pol_sf"/>
</dbReference>
<reference evidence="1" key="1">
    <citation type="submission" date="2023-08" db="EMBL/GenBank/DDBJ databases">
        <title>A de novo genome assembly of Solanum verrucosum Schlechtendal, a Mexican diploid species geographically isolated from the other diploid A-genome species in potato relatives.</title>
        <authorList>
            <person name="Hosaka K."/>
        </authorList>
    </citation>
    <scope>NUCLEOTIDE SEQUENCE</scope>
    <source>
        <tissue evidence="1">Young leaves</tissue>
    </source>
</reference>
<dbReference type="PANTHER" id="PTHR11439">
    <property type="entry name" value="GAG-POL-RELATED RETROTRANSPOSON"/>
    <property type="match status" value="1"/>
</dbReference>
<dbReference type="AlphaFoldDB" id="A0AAF0UEQ9"/>
<name>A0AAF0UEQ9_SOLVR</name>
<accession>A0AAF0UEQ9</accession>
<gene>
    <name evidence="1" type="ORF">MTR67_038140</name>
</gene>
<evidence type="ECO:0008006" key="3">
    <source>
        <dbReference type="Google" id="ProtNLM"/>
    </source>
</evidence>
<evidence type="ECO:0000313" key="1">
    <source>
        <dbReference type="EMBL" id="WMV44755.1"/>
    </source>
</evidence>
<organism evidence="1 2">
    <name type="scientific">Solanum verrucosum</name>
    <dbReference type="NCBI Taxonomy" id="315347"/>
    <lineage>
        <taxon>Eukaryota</taxon>
        <taxon>Viridiplantae</taxon>
        <taxon>Streptophyta</taxon>
        <taxon>Embryophyta</taxon>
        <taxon>Tracheophyta</taxon>
        <taxon>Spermatophyta</taxon>
        <taxon>Magnoliopsida</taxon>
        <taxon>eudicotyledons</taxon>
        <taxon>Gunneridae</taxon>
        <taxon>Pentapetalae</taxon>
        <taxon>asterids</taxon>
        <taxon>lamiids</taxon>
        <taxon>Solanales</taxon>
        <taxon>Solanaceae</taxon>
        <taxon>Solanoideae</taxon>
        <taxon>Solaneae</taxon>
        <taxon>Solanum</taxon>
    </lineage>
</organism>
<keyword evidence="2" id="KW-1185">Reference proteome</keyword>
<dbReference type="EMBL" id="CP133620">
    <property type="protein sequence ID" value="WMV44755.1"/>
    <property type="molecule type" value="Genomic_DNA"/>
</dbReference>
<evidence type="ECO:0000313" key="2">
    <source>
        <dbReference type="Proteomes" id="UP001234989"/>
    </source>
</evidence>
<dbReference type="PANTHER" id="PTHR11439:SF467">
    <property type="entry name" value="INTEGRASE CATALYTIC DOMAIN-CONTAINING PROTEIN"/>
    <property type="match status" value="1"/>
</dbReference>
<sequence>MVSQGIEVSRSRPGISLSQRKYVLDLLMETWMLACKPIDTPMETNHKLGNSSGEKIKDVGRYQRLVGKLIYLTHTRPDIAYAVSVVSQFMQNPTEDHMEVVYRILRYLKRAPGKGLLFLKNEKRVIEGYTDADWTKHVEIDRHFIKDKLGQKIIHFPFFKSESQLADVLTKAISGKVFHEMIGNGGSRAKLCAHTRINRLLREGLVALIRKSSGGDLGTQWMGNHINGKNAHELFRTTTAGAVYMIWQERNNRVSQTKKEKP</sequence>